<evidence type="ECO:0000256" key="6">
    <source>
        <dbReference type="ARBA" id="ARBA00023157"/>
    </source>
</evidence>
<feature type="disulfide bond" evidence="9">
    <location>
        <begin position="23"/>
        <end position="133"/>
    </location>
</feature>
<feature type="disulfide bond" evidence="9">
    <location>
        <begin position="160"/>
        <end position="207"/>
    </location>
</feature>
<organism evidence="12 13">
    <name type="scientific">Stylophora pistillata</name>
    <name type="common">Smooth cauliflower coral</name>
    <dbReference type="NCBI Taxonomy" id="50429"/>
    <lineage>
        <taxon>Eukaryota</taxon>
        <taxon>Metazoa</taxon>
        <taxon>Cnidaria</taxon>
        <taxon>Anthozoa</taxon>
        <taxon>Hexacorallia</taxon>
        <taxon>Scleractinia</taxon>
        <taxon>Astrocoeniina</taxon>
        <taxon>Pocilloporidae</taxon>
        <taxon>Stylophora</taxon>
    </lineage>
</organism>
<evidence type="ECO:0000259" key="11">
    <source>
        <dbReference type="PROSITE" id="PS50189"/>
    </source>
</evidence>
<dbReference type="GO" id="GO:0002020">
    <property type="term" value="F:protease binding"/>
    <property type="evidence" value="ECO:0007669"/>
    <property type="project" value="TreeGrafter"/>
</dbReference>
<dbReference type="OrthoDB" id="9987243at2759"/>
<dbReference type="STRING" id="50429.A0A2B4SU62"/>
<evidence type="ECO:0000256" key="3">
    <source>
        <dbReference type="ARBA" id="ARBA00022525"/>
    </source>
</evidence>
<evidence type="ECO:0000256" key="10">
    <source>
        <dbReference type="SAM" id="SignalP"/>
    </source>
</evidence>
<evidence type="ECO:0000256" key="7">
    <source>
        <dbReference type="ARBA" id="ARBA00023215"/>
    </source>
</evidence>
<dbReference type="PANTHER" id="PTHR11844">
    <property type="entry name" value="METALLOPROTEASE INHIBITOR"/>
    <property type="match status" value="1"/>
</dbReference>
<keyword evidence="8" id="KW-0479">Metal-binding</keyword>
<evidence type="ECO:0000256" key="9">
    <source>
        <dbReference type="PIRSR" id="PIRSR601820-3"/>
    </source>
</evidence>
<dbReference type="Gene3D" id="3.90.370.10">
    <property type="entry name" value="Tissue inhibitor of metalloproteinase-1. Chain B, domain 1"/>
    <property type="match status" value="1"/>
</dbReference>
<keyword evidence="6 9" id="KW-1015">Disulfide bond</keyword>
<evidence type="ECO:0000256" key="1">
    <source>
        <dbReference type="ARBA" id="ARBA00004613"/>
    </source>
</evidence>
<dbReference type="Gene3D" id="2.40.50.120">
    <property type="match status" value="1"/>
</dbReference>
<keyword evidence="7" id="KW-0481">Metalloenzyme inhibitor</keyword>
<evidence type="ECO:0000313" key="12">
    <source>
        <dbReference type="EMBL" id="PFX34214.1"/>
    </source>
</evidence>
<keyword evidence="8" id="KW-0862">Zinc</keyword>
<dbReference type="GO" id="GO:0005615">
    <property type="term" value="C:extracellular space"/>
    <property type="evidence" value="ECO:0007669"/>
    <property type="project" value="TreeGrafter"/>
</dbReference>
<keyword evidence="10" id="KW-0732">Signal</keyword>
<dbReference type="SMART" id="SM00206">
    <property type="entry name" value="NTR"/>
    <property type="match status" value="1"/>
</dbReference>
<reference evidence="13" key="1">
    <citation type="journal article" date="2017" name="bioRxiv">
        <title>Comparative analysis of the genomes of Stylophora pistillata and Acropora digitifera provides evidence for extensive differences between species of corals.</title>
        <authorList>
            <person name="Voolstra C.R."/>
            <person name="Li Y."/>
            <person name="Liew Y.J."/>
            <person name="Baumgarten S."/>
            <person name="Zoccola D."/>
            <person name="Flot J.-F."/>
            <person name="Tambutte S."/>
            <person name="Allemand D."/>
            <person name="Aranda M."/>
        </authorList>
    </citation>
    <scope>NUCLEOTIDE SEQUENCE [LARGE SCALE GENOMIC DNA]</scope>
</reference>
<keyword evidence="3" id="KW-0964">Secreted</keyword>
<dbReference type="Pfam" id="PF00965">
    <property type="entry name" value="TIMP"/>
    <property type="match status" value="1"/>
</dbReference>
<dbReference type="Proteomes" id="UP000225706">
    <property type="component" value="Unassembled WGS sequence"/>
</dbReference>
<dbReference type="PANTHER" id="PTHR11844:SF33">
    <property type="entry name" value="TISSUE INHIBITOR OF METALLOPROTEINASE"/>
    <property type="match status" value="1"/>
</dbReference>
<feature type="disulfide bond" evidence="9">
    <location>
        <begin position="33"/>
        <end position="158"/>
    </location>
</feature>
<dbReference type="SUPFAM" id="SSF50242">
    <property type="entry name" value="TIMP-like"/>
    <property type="match status" value="1"/>
</dbReference>
<feature type="disulfide bond" evidence="9">
    <location>
        <begin position="21"/>
        <end position="98"/>
    </location>
</feature>
<feature type="chain" id="PRO_5012563950" evidence="10">
    <location>
        <begin position="21"/>
        <end position="223"/>
    </location>
</feature>
<keyword evidence="13" id="KW-1185">Reference proteome</keyword>
<dbReference type="GO" id="GO:0008191">
    <property type="term" value="F:metalloendopeptidase inhibitor activity"/>
    <property type="evidence" value="ECO:0007669"/>
    <property type="project" value="InterPro"/>
</dbReference>
<accession>A0A2B4SU62</accession>
<comment type="similarity">
    <text evidence="2">Belongs to the protease inhibitor I35 (TIMP) family.</text>
</comment>
<evidence type="ECO:0000256" key="5">
    <source>
        <dbReference type="ARBA" id="ARBA00022690"/>
    </source>
</evidence>
<dbReference type="AlphaFoldDB" id="A0A2B4SU62"/>
<dbReference type="InterPro" id="IPR001134">
    <property type="entry name" value="Netrin_domain"/>
</dbReference>
<evidence type="ECO:0000256" key="2">
    <source>
        <dbReference type="ARBA" id="ARBA00011027"/>
    </source>
</evidence>
<dbReference type="PROSITE" id="PS50189">
    <property type="entry name" value="NTR"/>
    <property type="match status" value="1"/>
</dbReference>
<proteinExistence type="inferred from homology"/>
<evidence type="ECO:0000256" key="8">
    <source>
        <dbReference type="PIRSR" id="PIRSR601820-1"/>
    </source>
</evidence>
<evidence type="ECO:0000256" key="4">
    <source>
        <dbReference type="ARBA" id="ARBA00022608"/>
    </source>
</evidence>
<dbReference type="GO" id="GO:0031012">
    <property type="term" value="C:extracellular matrix"/>
    <property type="evidence" value="ECO:0007669"/>
    <property type="project" value="TreeGrafter"/>
</dbReference>
<dbReference type="GO" id="GO:0051045">
    <property type="term" value="P:negative regulation of membrane protein ectodomain proteolysis"/>
    <property type="evidence" value="ECO:0007669"/>
    <property type="project" value="TreeGrafter"/>
</dbReference>
<keyword evidence="5" id="KW-0646">Protease inhibitor</keyword>
<sequence length="223" mass="25786">MAVLLFICTVLLCVVTKNEACWCTQAHPQSRFCSADFAIRAKVLNESRDNSSRIYTLKVFKAFKGGKKIDRIAEMQSEPGKRRKNVVQVTTELDSTACGVRLQMSQVYVLLGYVEIQHRRPSKLKKRLTIESCQWHTLWNNTTAQQRRGLKKIYGKYCSCNIDKYCFKERPELCTNLIQGCHIQGSDDRMKDCRAKHSYCVKGRKKCRWIAPKKADFKKCMNA</sequence>
<protein>
    <submittedName>
        <fullName evidence="12">Metalloproteinase inhibitor 3</fullName>
    </submittedName>
</protein>
<evidence type="ECO:0000313" key="13">
    <source>
        <dbReference type="Proteomes" id="UP000225706"/>
    </source>
</evidence>
<dbReference type="EMBL" id="LSMT01000005">
    <property type="protein sequence ID" value="PFX34214.1"/>
    <property type="molecule type" value="Genomic_DNA"/>
</dbReference>
<dbReference type="GO" id="GO:0046872">
    <property type="term" value="F:metal ion binding"/>
    <property type="evidence" value="ECO:0007669"/>
    <property type="project" value="UniProtKB-KW"/>
</dbReference>
<comment type="caution">
    <text evidence="12">The sequence shown here is derived from an EMBL/GenBank/DDBJ whole genome shotgun (WGS) entry which is preliminary data.</text>
</comment>
<comment type="subcellular location">
    <subcellularLocation>
        <location evidence="1">Secreted</location>
    </subcellularLocation>
</comment>
<feature type="disulfide bond" evidence="9">
    <location>
        <begin position="181"/>
        <end position="200"/>
    </location>
</feature>
<gene>
    <name evidence="12" type="primary">Timp3</name>
    <name evidence="12" type="ORF">AWC38_SpisGene847</name>
</gene>
<keyword evidence="4" id="KW-0483">Metalloprotease inhibitor</keyword>
<name>A0A2B4SU62_STYPI</name>
<dbReference type="InterPro" id="IPR008993">
    <property type="entry name" value="TIMP-like_OB-fold"/>
</dbReference>
<feature type="domain" description="NTR" evidence="11">
    <location>
        <begin position="21"/>
        <end position="158"/>
    </location>
</feature>
<feature type="binding site" evidence="8">
    <location>
        <position position="21"/>
    </location>
    <ligand>
        <name>Zn(2+)</name>
        <dbReference type="ChEBI" id="CHEBI:29105"/>
        <note>ligand shared with metalloproteinase partner</note>
    </ligand>
</feature>
<dbReference type="InterPro" id="IPR001820">
    <property type="entry name" value="TIMP"/>
</dbReference>
<feature type="signal peptide" evidence="10">
    <location>
        <begin position="1"/>
        <end position="20"/>
    </location>
</feature>
<dbReference type="InterPro" id="IPR027465">
    <property type="entry name" value="TIMP_C"/>
</dbReference>